<evidence type="ECO:0000313" key="4">
    <source>
        <dbReference type="EMBL" id="MBC2778752.1"/>
    </source>
</evidence>
<evidence type="ECO:0000259" key="2">
    <source>
        <dbReference type="Pfam" id="PF13847"/>
    </source>
</evidence>
<evidence type="ECO:0000259" key="3">
    <source>
        <dbReference type="Pfam" id="PF21320"/>
    </source>
</evidence>
<dbReference type="InterPro" id="IPR025714">
    <property type="entry name" value="Methyltranfer_dom"/>
</dbReference>
<reference evidence="4 5" key="1">
    <citation type="submission" date="2020-08" db="EMBL/GenBank/DDBJ databases">
        <title>Draft genome sequence of Parasphingopyxis sp. GrpM-11.</title>
        <authorList>
            <person name="Oh J."/>
            <person name="Roh D.-H."/>
        </authorList>
    </citation>
    <scope>NUCLEOTIDE SEQUENCE [LARGE SCALE GENOMIC DNA]</scope>
    <source>
        <strain evidence="4 5">GrpM-11</strain>
    </source>
</reference>
<feature type="region of interest" description="Disordered" evidence="1">
    <location>
        <begin position="1"/>
        <end position="20"/>
    </location>
</feature>
<gene>
    <name evidence="4" type="ORF">H6P80_14095</name>
</gene>
<protein>
    <submittedName>
        <fullName evidence="4">Class I SAM-dependent methyltransferase</fullName>
    </submittedName>
</protein>
<dbReference type="InterPro" id="IPR036388">
    <property type="entry name" value="WH-like_DNA-bd_sf"/>
</dbReference>
<keyword evidence="4" id="KW-0808">Transferase</keyword>
<dbReference type="CDD" id="cd02440">
    <property type="entry name" value="AdoMet_MTases"/>
    <property type="match status" value="1"/>
</dbReference>
<evidence type="ECO:0000256" key="1">
    <source>
        <dbReference type="SAM" id="MobiDB-lite"/>
    </source>
</evidence>
<sequence length="366" mass="39361">MCNTTTLAPPAPSAEGLSPRQQEFSERLLGMLNDAAASMMISIGHRTGLFTVMQDGRAVTSAELAEKAKLHERYVREWLGAMTTARIVSFDPASGKFTLPADHGAFLGEGAEIANMAGTFQFISILGGVESKIVDCFENGGGVPYEEYERFHECMAEESDVTVVAGLEDHILPMAPGLIAKLEAGIDVADIGCGSGHALIYLGALYPNSRFTGFDLCEEAVVTAIAEAKERGLSNVDFVKQDATLLEGSGLFDAIFTFDAVHDQAQPATVLAHIRRLLKDDGVYLMQDIDAQTPVEANIDHPMGTFVYTISCMHCMTVSLAQGGVGLGAAWGEQLAEAMLKDAGFRSVSVQRLPHDEMNLYFVCRP</sequence>
<dbReference type="SUPFAM" id="SSF53335">
    <property type="entry name" value="S-adenosyl-L-methionine-dependent methyltransferases"/>
    <property type="match status" value="1"/>
</dbReference>
<evidence type="ECO:0000313" key="5">
    <source>
        <dbReference type="Proteomes" id="UP000564378"/>
    </source>
</evidence>
<dbReference type="RefSeq" id="WP_185801982.1">
    <property type="nucleotide sequence ID" value="NZ_JACJVJ010000002.1"/>
</dbReference>
<dbReference type="InterPro" id="IPR029063">
    <property type="entry name" value="SAM-dependent_MTases_sf"/>
</dbReference>
<dbReference type="InterPro" id="IPR053173">
    <property type="entry name" value="SAM-binding_MTase"/>
</dbReference>
<dbReference type="PANTHER" id="PTHR45128">
    <property type="entry name" value="METHYLTRANSFERASE TYPE 11"/>
    <property type="match status" value="1"/>
</dbReference>
<organism evidence="4 5">
    <name type="scientific">Parasphingopyxis marina</name>
    <dbReference type="NCBI Taxonomy" id="2761622"/>
    <lineage>
        <taxon>Bacteria</taxon>
        <taxon>Pseudomonadati</taxon>
        <taxon>Pseudomonadota</taxon>
        <taxon>Alphaproteobacteria</taxon>
        <taxon>Sphingomonadales</taxon>
        <taxon>Sphingomonadaceae</taxon>
        <taxon>Parasphingopyxis</taxon>
    </lineage>
</organism>
<dbReference type="AlphaFoldDB" id="A0A842I0K9"/>
<dbReference type="GO" id="GO:0008168">
    <property type="term" value="F:methyltransferase activity"/>
    <property type="evidence" value="ECO:0007669"/>
    <property type="project" value="UniProtKB-KW"/>
</dbReference>
<name>A0A842I0K9_9SPHN</name>
<dbReference type="Gene3D" id="3.40.50.150">
    <property type="entry name" value="Vaccinia Virus protein VP39"/>
    <property type="match status" value="1"/>
</dbReference>
<proteinExistence type="predicted"/>
<dbReference type="GO" id="GO:0032259">
    <property type="term" value="P:methylation"/>
    <property type="evidence" value="ECO:0007669"/>
    <property type="project" value="UniProtKB-KW"/>
</dbReference>
<dbReference type="Pfam" id="PF13847">
    <property type="entry name" value="Methyltransf_31"/>
    <property type="match status" value="1"/>
</dbReference>
<dbReference type="Pfam" id="PF21320">
    <property type="entry name" value="WHD_Rv2258c"/>
    <property type="match status" value="1"/>
</dbReference>
<dbReference type="InterPro" id="IPR048711">
    <property type="entry name" value="WHD_Rv2258c"/>
</dbReference>
<dbReference type="InterPro" id="IPR036390">
    <property type="entry name" value="WH_DNA-bd_sf"/>
</dbReference>
<dbReference type="PANTHER" id="PTHR45128:SF1">
    <property type="entry name" value="S-ADENOSYLMETHIONINE-DEPENDENT METHYLTRANSFERASE RV2258C"/>
    <property type="match status" value="1"/>
</dbReference>
<keyword evidence="4" id="KW-0489">Methyltransferase</keyword>
<feature type="domain" description="Methyltransferase" evidence="2">
    <location>
        <begin position="183"/>
        <end position="299"/>
    </location>
</feature>
<comment type="caution">
    <text evidence="4">The sequence shown here is derived from an EMBL/GenBank/DDBJ whole genome shotgun (WGS) entry which is preliminary data.</text>
</comment>
<dbReference type="Gene3D" id="1.10.10.10">
    <property type="entry name" value="Winged helix-like DNA-binding domain superfamily/Winged helix DNA-binding domain"/>
    <property type="match status" value="1"/>
</dbReference>
<feature type="domain" description="S-adenosylmethionine-dependent methyltransferase Rv2258c-like winged HTH" evidence="3">
    <location>
        <begin position="35"/>
        <end position="107"/>
    </location>
</feature>
<dbReference type="SUPFAM" id="SSF46785">
    <property type="entry name" value="Winged helix' DNA-binding domain"/>
    <property type="match status" value="1"/>
</dbReference>
<dbReference type="Proteomes" id="UP000564378">
    <property type="component" value="Unassembled WGS sequence"/>
</dbReference>
<accession>A0A842I0K9</accession>
<dbReference type="EMBL" id="JACJVJ010000002">
    <property type="protein sequence ID" value="MBC2778752.1"/>
    <property type="molecule type" value="Genomic_DNA"/>
</dbReference>
<keyword evidence="5" id="KW-1185">Reference proteome</keyword>